<dbReference type="GO" id="GO:0005829">
    <property type="term" value="C:cytosol"/>
    <property type="evidence" value="ECO:0007669"/>
    <property type="project" value="TreeGrafter"/>
</dbReference>
<dbReference type="HAMAP" id="MF_00109">
    <property type="entry name" value="Shikimate_kinase"/>
    <property type="match status" value="1"/>
</dbReference>
<evidence type="ECO:0000313" key="12">
    <source>
        <dbReference type="EMBL" id="KAK4537426.1"/>
    </source>
</evidence>
<evidence type="ECO:0000313" key="13">
    <source>
        <dbReference type="Proteomes" id="UP001301350"/>
    </source>
</evidence>
<dbReference type="GO" id="GO:0004765">
    <property type="term" value="F:shikimate kinase activity"/>
    <property type="evidence" value="ECO:0007669"/>
    <property type="project" value="UniProtKB-EC"/>
</dbReference>
<evidence type="ECO:0000256" key="5">
    <source>
        <dbReference type="ARBA" id="ARBA00022679"/>
    </source>
</evidence>
<keyword evidence="5" id="KW-0808">Transferase</keyword>
<dbReference type="PRINTS" id="PR01100">
    <property type="entry name" value="SHIKIMTKNASE"/>
</dbReference>
<name>A0AAV9IZ73_CYACA</name>
<dbReference type="EMBL" id="JANCYW010000012">
    <property type="protein sequence ID" value="KAK4537426.1"/>
    <property type="molecule type" value="Genomic_DNA"/>
</dbReference>
<comment type="pathway">
    <text evidence="1">Metabolic intermediate biosynthesis; chorismate biosynthesis; chorismate from D-erythrose 4-phosphate and phosphoenolpyruvate: step 5/7.</text>
</comment>
<dbReference type="Pfam" id="PF01202">
    <property type="entry name" value="SKI"/>
    <property type="match status" value="1"/>
</dbReference>
<dbReference type="AlphaFoldDB" id="A0AAV9IZ73"/>
<dbReference type="SUPFAM" id="SSF52540">
    <property type="entry name" value="P-loop containing nucleoside triphosphate hydrolases"/>
    <property type="match status" value="1"/>
</dbReference>
<feature type="region of interest" description="Disordered" evidence="11">
    <location>
        <begin position="278"/>
        <end position="299"/>
    </location>
</feature>
<dbReference type="EC" id="2.7.1.71" evidence="3"/>
<evidence type="ECO:0000256" key="1">
    <source>
        <dbReference type="ARBA" id="ARBA00004842"/>
    </source>
</evidence>
<comment type="similarity">
    <text evidence="2">Belongs to the shikimate kinase family.</text>
</comment>
<dbReference type="CDD" id="cd00464">
    <property type="entry name" value="SK"/>
    <property type="match status" value="1"/>
</dbReference>
<keyword evidence="8" id="KW-0067">ATP-binding</keyword>
<evidence type="ECO:0000256" key="9">
    <source>
        <dbReference type="ARBA" id="ARBA00023141"/>
    </source>
</evidence>
<dbReference type="InterPro" id="IPR031322">
    <property type="entry name" value="Shikimate/glucono_kinase"/>
</dbReference>
<dbReference type="Proteomes" id="UP001301350">
    <property type="component" value="Unassembled WGS sequence"/>
</dbReference>
<comment type="caution">
    <text evidence="12">The sequence shown here is derived from an EMBL/GenBank/DDBJ whole genome shotgun (WGS) entry which is preliminary data.</text>
</comment>
<dbReference type="GO" id="GO:0009073">
    <property type="term" value="P:aromatic amino acid family biosynthetic process"/>
    <property type="evidence" value="ECO:0007669"/>
    <property type="project" value="UniProtKB-KW"/>
</dbReference>
<reference evidence="12 13" key="1">
    <citation type="submission" date="2022-07" db="EMBL/GenBank/DDBJ databases">
        <title>Genome-wide signatures of adaptation to extreme environments.</title>
        <authorList>
            <person name="Cho C.H."/>
            <person name="Yoon H.S."/>
        </authorList>
    </citation>
    <scope>NUCLEOTIDE SEQUENCE [LARGE SCALE GENOMIC DNA]</scope>
    <source>
        <strain evidence="12 13">DBV 063 E5</strain>
    </source>
</reference>
<evidence type="ECO:0000256" key="8">
    <source>
        <dbReference type="ARBA" id="ARBA00022840"/>
    </source>
</evidence>
<dbReference type="GO" id="GO:0005524">
    <property type="term" value="F:ATP binding"/>
    <property type="evidence" value="ECO:0007669"/>
    <property type="project" value="UniProtKB-KW"/>
</dbReference>
<dbReference type="PANTHER" id="PTHR21087:SF16">
    <property type="entry name" value="SHIKIMATE KINASE 1, CHLOROPLASTIC"/>
    <property type="match status" value="1"/>
</dbReference>
<dbReference type="InterPro" id="IPR000623">
    <property type="entry name" value="Shikimate_kinase/TSH1"/>
</dbReference>
<dbReference type="PROSITE" id="PS01128">
    <property type="entry name" value="SHIKIMATE_KINASE"/>
    <property type="match status" value="1"/>
</dbReference>
<proteinExistence type="inferred from homology"/>
<dbReference type="InterPro" id="IPR027417">
    <property type="entry name" value="P-loop_NTPase"/>
</dbReference>
<dbReference type="InterPro" id="IPR023000">
    <property type="entry name" value="Shikimate_kinase_CS"/>
</dbReference>
<evidence type="ECO:0000256" key="3">
    <source>
        <dbReference type="ARBA" id="ARBA00012154"/>
    </source>
</evidence>
<keyword evidence="9" id="KW-0057">Aromatic amino acid biosynthesis</keyword>
<evidence type="ECO:0000256" key="6">
    <source>
        <dbReference type="ARBA" id="ARBA00022741"/>
    </source>
</evidence>
<evidence type="ECO:0000256" key="4">
    <source>
        <dbReference type="ARBA" id="ARBA00022605"/>
    </source>
</evidence>
<keyword evidence="7" id="KW-0418">Kinase</keyword>
<evidence type="ECO:0000256" key="11">
    <source>
        <dbReference type="SAM" id="MobiDB-lite"/>
    </source>
</evidence>
<accession>A0AAV9IZ73</accession>
<dbReference type="Gene3D" id="3.40.50.300">
    <property type="entry name" value="P-loop containing nucleotide triphosphate hydrolases"/>
    <property type="match status" value="1"/>
</dbReference>
<sequence length="299" mass="33118">MTGFVTPLWHVPQHGHYGSSRSERSQWQSVIGGACTPPFRPPLSASPGARFRALCARRRASARSPLQCLQGSEGASNGKPDEQQVYREFRDRLQGLSVYLVGMMGAGKTSIGWHLAQQMRYAFYDTDTIIEGAAGKSIPRIFSEDGEQAFRDLETRTLNELQAYVRAVIATGGGCVLRPQNWGSLHTGLVVYLRASPRLLAERVGSGHGRPLLMHRDDAGPPAEDIDADVRHKRTVLRLQELLEQREKFYEQADVIVDVEPGMSMGVVALTVARQSAQRIRDNPPTPARRKFFPSGENP</sequence>
<evidence type="ECO:0000256" key="7">
    <source>
        <dbReference type="ARBA" id="ARBA00022777"/>
    </source>
</evidence>
<organism evidence="12 13">
    <name type="scientific">Cyanidium caldarium</name>
    <name type="common">Red alga</name>
    <dbReference type="NCBI Taxonomy" id="2771"/>
    <lineage>
        <taxon>Eukaryota</taxon>
        <taxon>Rhodophyta</taxon>
        <taxon>Bangiophyceae</taxon>
        <taxon>Cyanidiales</taxon>
        <taxon>Cyanidiaceae</taxon>
        <taxon>Cyanidium</taxon>
    </lineage>
</organism>
<dbReference type="GO" id="GO:0008652">
    <property type="term" value="P:amino acid biosynthetic process"/>
    <property type="evidence" value="ECO:0007669"/>
    <property type="project" value="UniProtKB-KW"/>
</dbReference>
<protein>
    <recommendedName>
        <fullName evidence="3">shikimate kinase</fullName>
        <ecNumber evidence="3">2.7.1.71</ecNumber>
    </recommendedName>
</protein>
<dbReference type="PANTHER" id="PTHR21087">
    <property type="entry name" value="SHIKIMATE KINASE"/>
    <property type="match status" value="1"/>
</dbReference>
<comment type="catalytic activity">
    <reaction evidence="10">
        <text>shikimate + ATP = 3-phosphoshikimate + ADP + H(+)</text>
        <dbReference type="Rhea" id="RHEA:13121"/>
        <dbReference type="ChEBI" id="CHEBI:15378"/>
        <dbReference type="ChEBI" id="CHEBI:30616"/>
        <dbReference type="ChEBI" id="CHEBI:36208"/>
        <dbReference type="ChEBI" id="CHEBI:145989"/>
        <dbReference type="ChEBI" id="CHEBI:456216"/>
        <dbReference type="EC" id="2.7.1.71"/>
    </reaction>
</comment>
<gene>
    <name evidence="12" type="ORF">CDCA_CDCA12G3451</name>
</gene>
<evidence type="ECO:0000256" key="2">
    <source>
        <dbReference type="ARBA" id="ARBA00006997"/>
    </source>
</evidence>
<evidence type="ECO:0000256" key="10">
    <source>
        <dbReference type="ARBA" id="ARBA00048567"/>
    </source>
</evidence>
<keyword evidence="6" id="KW-0547">Nucleotide-binding</keyword>
<keyword evidence="13" id="KW-1185">Reference proteome</keyword>
<keyword evidence="4" id="KW-0028">Amino-acid biosynthesis</keyword>